<sequence>MTVSNLGGLYTDQGKLKEAETMYQRALTGYEKALGPGHSSTLVIVNNLGNLYRDQGKPKEAETMYQRALAGFEKACDPNDYQTKKVAEALKRLIRSVTVNHNWKKQYFILRALLRPPLHRALGIFTWYGS</sequence>
<evidence type="ECO:0000313" key="1">
    <source>
        <dbReference type="EMBL" id="EED23389.1"/>
    </source>
</evidence>
<dbReference type="Pfam" id="PF13424">
    <property type="entry name" value="TPR_12"/>
    <property type="match status" value="1"/>
</dbReference>
<protein>
    <submittedName>
        <fullName evidence="1">Kinesin light chain, putative</fullName>
    </submittedName>
</protein>
<dbReference type="InParanoid" id="B8LYN1"/>
<organism evidence="1 2">
    <name type="scientific">Talaromyces stipitatus (strain ATCC 10500 / CBS 375.48 / QM 6759 / NRRL 1006)</name>
    <name type="common">Penicillium stipitatum</name>
    <dbReference type="NCBI Taxonomy" id="441959"/>
    <lineage>
        <taxon>Eukaryota</taxon>
        <taxon>Fungi</taxon>
        <taxon>Dikarya</taxon>
        <taxon>Ascomycota</taxon>
        <taxon>Pezizomycotina</taxon>
        <taxon>Eurotiomycetes</taxon>
        <taxon>Eurotiomycetidae</taxon>
        <taxon>Eurotiales</taxon>
        <taxon>Trichocomaceae</taxon>
        <taxon>Talaromyces</taxon>
        <taxon>Talaromyces sect. Talaromyces</taxon>
    </lineage>
</organism>
<dbReference type="VEuPathDB" id="FungiDB:TSTA_068160"/>
<gene>
    <name evidence="1" type="ORF">TSTA_068160</name>
</gene>
<reference evidence="2" key="1">
    <citation type="journal article" date="2015" name="Genome Announc.">
        <title>Genome sequence of the AIDS-associated pathogen Penicillium marneffei (ATCC18224) and its near taxonomic relative Talaromyces stipitatus (ATCC10500).</title>
        <authorList>
            <person name="Nierman W.C."/>
            <person name="Fedorova-Abrams N.D."/>
            <person name="Andrianopoulos A."/>
        </authorList>
    </citation>
    <scope>NUCLEOTIDE SEQUENCE [LARGE SCALE GENOMIC DNA]</scope>
    <source>
        <strain evidence="2">ATCC 10500 / CBS 375.48 / QM 6759 / NRRL 1006</strain>
    </source>
</reference>
<dbReference type="eggNOG" id="KOG1840">
    <property type="taxonomic scope" value="Eukaryota"/>
</dbReference>
<dbReference type="PhylomeDB" id="B8LYN1"/>
<proteinExistence type="predicted"/>
<name>B8LYN1_TALSN</name>
<dbReference type="RefSeq" id="XP_002340776.1">
    <property type="nucleotide sequence ID" value="XM_002340735.1"/>
</dbReference>
<evidence type="ECO:0000313" key="2">
    <source>
        <dbReference type="Proteomes" id="UP000001745"/>
    </source>
</evidence>
<accession>B8LYN1</accession>
<dbReference type="InterPro" id="IPR053137">
    <property type="entry name" value="NLR-like"/>
</dbReference>
<dbReference type="Gene3D" id="1.25.40.10">
    <property type="entry name" value="Tetratricopeptide repeat domain"/>
    <property type="match status" value="1"/>
</dbReference>
<dbReference type="GeneID" id="8108651"/>
<dbReference type="PANTHER" id="PTHR46082:SF6">
    <property type="entry name" value="AAA+ ATPASE DOMAIN-CONTAINING PROTEIN-RELATED"/>
    <property type="match status" value="1"/>
</dbReference>
<dbReference type="OrthoDB" id="4227289at2759"/>
<dbReference type="STRING" id="441959.B8LYN1"/>
<dbReference type="AlphaFoldDB" id="B8LYN1"/>
<dbReference type="InterPro" id="IPR011990">
    <property type="entry name" value="TPR-like_helical_dom_sf"/>
</dbReference>
<dbReference type="EMBL" id="EQ962652">
    <property type="protein sequence ID" value="EED23389.1"/>
    <property type="molecule type" value="Genomic_DNA"/>
</dbReference>
<dbReference type="SUPFAM" id="SSF48452">
    <property type="entry name" value="TPR-like"/>
    <property type="match status" value="1"/>
</dbReference>
<dbReference type="Proteomes" id="UP000001745">
    <property type="component" value="Unassembled WGS sequence"/>
</dbReference>
<keyword evidence="2" id="KW-1185">Reference proteome</keyword>
<dbReference type="HOGENOM" id="CLU_1939534_0_0_1"/>
<dbReference type="PANTHER" id="PTHR46082">
    <property type="entry name" value="ATP/GTP-BINDING PROTEIN-RELATED"/>
    <property type="match status" value="1"/>
</dbReference>